<dbReference type="Pfam" id="PF00722">
    <property type="entry name" value="Glyco_hydro_16"/>
    <property type="match status" value="1"/>
</dbReference>
<dbReference type="InterPro" id="IPR000757">
    <property type="entry name" value="Beta-glucanase-like"/>
</dbReference>
<dbReference type="Proteomes" id="UP000664480">
    <property type="component" value="Unassembled WGS sequence"/>
</dbReference>
<evidence type="ECO:0000256" key="2">
    <source>
        <dbReference type="SAM" id="SignalP"/>
    </source>
</evidence>
<dbReference type="PROSITE" id="PS51762">
    <property type="entry name" value="GH16_2"/>
    <property type="match status" value="1"/>
</dbReference>
<reference evidence="4 5" key="1">
    <citation type="submission" date="2021-03" db="EMBL/GenBank/DDBJ databases">
        <title>novel species isolated from a fishpond in China.</title>
        <authorList>
            <person name="Lu H."/>
            <person name="Cai Z."/>
        </authorList>
    </citation>
    <scope>NUCLEOTIDE SEQUENCE [LARGE SCALE GENOMIC DNA]</scope>
    <source>
        <strain evidence="4 5">YJ13C</strain>
    </source>
</reference>
<dbReference type="InterPro" id="IPR013320">
    <property type="entry name" value="ConA-like_dom_sf"/>
</dbReference>
<comment type="similarity">
    <text evidence="1">Belongs to the glycosyl hydrolase 16 family.</text>
</comment>
<keyword evidence="2" id="KW-0732">Signal</keyword>
<keyword evidence="4" id="KW-0378">Hydrolase</keyword>
<accession>A0ABS3CE63</accession>
<feature type="domain" description="GH16" evidence="3">
    <location>
        <begin position="31"/>
        <end position="281"/>
    </location>
</feature>
<evidence type="ECO:0000313" key="5">
    <source>
        <dbReference type="Proteomes" id="UP000664480"/>
    </source>
</evidence>
<dbReference type="CDD" id="cd08023">
    <property type="entry name" value="GH16_laminarinase_like"/>
    <property type="match status" value="1"/>
</dbReference>
<evidence type="ECO:0000313" key="4">
    <source>
        <dbReference type="EMBL" id="MBN7814456.1"/>
    </source>
</evidence>
<dbReference type="PANTHER" id="PTHR10963">
    <property type="entry name" value="GLYCOSYL HYDROLASE-RELATED"/>
    <property type="match status" value="1"/>
</dbReference>
<evidence type="ECO:0000256" key="1">
    <source>
        <dbReference type="ARBA" id="ARBA00006865"/>
    </source>
</evidence>
<comment type="caution">
    <text evidence="4">The sequence shown here is derived from an EMBL/GenBank/DDBJ whole genome shotgun (WGS) entry which is preliminary data.</text>
</comment>
<feature type="chain" id="PRO_5045603771" evidence="2">
    <location>
        <begin position="23"/>
        <end position="281"/>
    </location>
</feature>
<proteinExistence type="inferred from homology"/>
<dbReference type="Gene3D" id="2.60.120.200">
    <property type="match status" value="1"/>
</dbReference>
<dbReference type="PANTHER" id="PTHR10963:SF55">
    <property type="entry name" value="GLYCOSIDE HYDROLASE FAMILY 16 PROTEIN"/>
    <property type="match status" value="1"/>
</dbReference>
<gene>
    <name evidence="4" type="ORF">J0A69_03405</name>
</gene>
<name>A0ABS3CE63_9BACT</name>
<dbReference type="EMBL" id="JAFKCU010000001">
    <property type="protein sequence ID" value="MBN7814456.1"/>
    <property type="molecule type" value="Genomic_DNA"/>
</dbReference>
<dbReference type="InterPro" id="IPR050546">
    <property type="entry name" value="Glycosyl_Hydrlase_16"/>
</dbReference>
<protein>
    <submittedName>
        <fullName evidence="4">Glycoside hydrolase family 16 protein</fullName>
    </submittedName>
</protein>
<dbReference type="RefSeq" id="WP_206585102.1">
    <property type="nucleotide sequence ID" value="NZ_JAFKCU010000001.1"/>
</dbReference>
<evidence type="ECO:0000259" key="3">
    <source>
        <dbReference type="PROSITE" id="PS51762"/>
    </source>
</evidence>
<dbReference type="GO" id="GO:0016787">
    <property type="term" value="F:hydrolase activity"/>
    <property type="evidence" value="ECO:0007669"/>
    <property type="project" value="UniProtKB-KW"/>
</dbReference>
<sequence>MRTVFGIILAVFLLVHSQLSFAQKAPKGYKLIWEETFNGEGPVDSNFWNFESGFVRNQEQQWYQAENAIQMDGVLQILGKREKVKNPRFEAGSENWKKSREFAEYTSSSINTRGKFEFQYGILEVKAKIDTSAGMWPAIWTLGITKPWPANGEIDVMEFYQVKGEKTILANAAWADETKRANWDEAKIPFSEFLKKDPTWSEKFHIWKMEWTEDYIKLFLDGELLNEIELSKTLNPDGFNPFHQPHYILLNLALGSNGGDPSQTEFPKAYLVDYVRVYQQK</sequence>
<keyword evidence="5" id="KW-1185">Reference proteome</keyword>
<feature type="signal peptide" evidence="2">
    <location>
        <begin position="1"/>
        <end position="22"/>
    </location>
</feature>
<organism evidence="4 5">
    <name type="scientific">Algoriphagus pacificus</name>
    <dbReference type="NCBI Taxonomy" id="2811234"/>
    <lineage>
        <taxon>Bacteria</taxon>
        <taxon>Pseudomonadati</taxon>
        <taxon>Bacteroidota</taxon>
        <taxon>Cytophagia</taxon>
        <taxon>Cytophagales</taxon>
        <taxon>Cyclobacteriaceae</taxon>
        <taxon>Algoriphagus</taxon>
    </lineage>
</organism>
<dbReference type="SUPFAM" id="SSF49899">
    <property type="entry name" value="Concanavalin A-like lectins/glucanases"/>
    <property type="match status" value="1"/>
</dbReference>